<evidence type="ECO:0000259" key="2">
    <source>
        <dbReference type="Pfam" id="PF12728"/>
    </source>
</evidence>
<feature type="transmembrane region" description="Helical" evidence="1">
    <location>
        <begin position="321"/>
        <end position="341"/>
    </location>
</feature>
<name>A0ABT6NH23_9FIRM</name>
<proteinExistence type="predicted"/>
<dbReference type="InterPro" id="IPR009061">
    <property type="entry name" value="DNA-bd_dom_put_sf"/>
</dbReference>
<evidence type="ECO:0000313" key="3">
    <source>
        <dbReference type="EMBL" id="MDH8679731.1"/>
    </source>
</evidence>
<keyword evidence="1" id="KW-0472">Membrane</keyword>
<dbReference type="NCBIfam" id="TIGR01764">
    <property type="entry name" value="excise"/>
    <property type="match status" value="1"/>
</dbReference>
<accession>A0ABT6NH23</accession>
<keyword evidence="1" id="KW-0812">Transmembrane</keyword>
<keyword evidence="4" id="KW-1185">Reference proteome</keyword>
<sequence length="346" mass="39422">MSSVTGRIKSVEQPRGGYISIRKFSMTIFNDDQELSEENIHSSLVGLAVDYLFRFMITKDSNTSFDISLKGAEILGQYKNAVKLLKKVTGLDDESIVCACKLSGYDVCYRAGISSYKPVEEIEPDKSTIENIRIMVKRCIRFSEKNGPIIEFGFTFEGAYTEIITTGDGDFLTEDTLWDLKVISKKPNKNQTLQILVYYLMGKCSNSNIFSNISKIGIFNPRLNEVYCIDVSQIDDEIINEVSLKVIGYGEIQEKTDELITFNQIKEYTTKEVAEILNLKTSMIYKLIKNNTIKAYKKGNRYYISSEDLEQYVLHQKRLALYWNIGIAVCALIVVIMFISLKLELV</sequence>
<dbReference type="Proteomes" id="UP001158045">
    <property type="component" value="Unassembled WGS sequence"/>
</dbReference>
<organism evidence="3 4">
    <name type="scientific">Fusibacter bizertensis</name>
    <dbReference type="NCBI Taxonomy" id="1488331"/>
    <lineage>
        <taxon>Bacteria</taxon>
        <taxon>Bacillati</taxon>
        <taxon>Bacillota</taxon>
        <taxon>Clostridia</taxon>
        <taxon>Eubacteriales</taxon>
        <taxon>Eubacteriales Family XII. Incertae Sedis</taxon>
        <taxon>Fusibacter</taxon>
    </lineage>
</organism>
<keyword evidence="1" id="KW-1133">Transmembrane helix</keyword>
<reference evidence="3 4" key="1">
    <citation type="submission" date="2023-04" db="EMBL/GenBank/DDBJ databases">
        <title>Fusibacter bizertensis strain WBS, isolated from littoral bottom sediments of the Arctic seas - biochemical and genomic analysis.</title>
        <authorList>
            <person name="Brioukhanov A.L."/>
        </authorList>
    </citation>
    <scope>NUCLEOTIDE SEQUENCE [LARGE SCALE GENOMIC DNA]</scope>
    <source>
        <strain evidence="3 4">WBS</strain>
    </source>
</reference>
<protein>
    <submittedName>
        <fullName evidence="3">Helix-turn-helix domain-containing protein</fullName>
    </submittedName>
</protein>
<dbReference type="SUPFAM" id="SSF46955">
    <property type="entry name" value="Putative DNA-binding domain"/>
    <property type="match status" value="1"/>
</dbReference>
<gene>
    <name evidence="3" type="ORF">QE109_16350</name>
</gene>
<dbReference type="InterPro" id="IPR041657">
    <property type="entry name" value="HTH_17"/>
</dbReference>
<dbReference type="RefSeq" id="WP_281095628.1">
    <property type="nucleotide sequence ID" value="NZ_JARYZI010000016.1"/>
</dbReference>
<dbReference type="InterPro" id="IPR010093">
    <property type="entry name" value="SinI_DNA-bd"/>
</dbReference>
<evidence type="ECO:0000256" key="1">
    <source>
        <dbReference type="SAM" id="Phobius"/>
    </source>
</evidence>
<comment type="caution">
    <text evidence="3">The sequence shown here is derived from an EMBL/GenBank/DDBJ whole genome shotgun (WGS) entry which is preliminary data.</text>
</comment>
<feature type="domain" description="Helix-turn-helix" evidence="2">
    <location>
        <begin position="268"/>
        <end position="313"/>
    </location>
</feature>
<dbReference type="Pfam" id="PF12728">
    <property type="entry name" value="HTH_17"/>
    <property type="match status" value="1"/>
</dbReference>
<evidence type="ECO:0000313" key="4">
    <source>
        <dbReference type="Proteomes" id="UP001158045"/>
    </source>
</evidence>
<dbReference type="EMBL" id="JARYZI010000016">
    <property type="protein sequence ID" value="MDH8679731.1"/>
    <property type="molecule type" value="Genomic_DNA"/>
</dbReference>